<dbReference type="RefSeq" id="WP_169698202.1">
    <property type="nucleotide sequence ID" value="NZ_LS974202.1"/>
</dbReference>
<organism evidence="1 2">
    <name type="scientific">Mesotoga infera</name>
    <dbReference type="NCBI Taxonomy" id="1236046"/>
    <lineage>
        <taxon>Bacteria</taxon>
        <taxon>Thermotogati</taxon>
        <taxon>Thermotogota</taxon>
        <taxon>Thermotogae</taxon>
        <taxon>Kosmotogales</taxon>
        <taxon>Kosmotogaceae</taxon>
        <taxon>Mesotoga</taxon>
    </lineage>
</organism>
<sequence length="146" mass="16191">MEKLVVIIVVLICALVMGGVLLAFLLQPVEITEVTANRIRVEPINTSSLSEPVRMQDHFTPLFASPSEVISSMLEVGQEAENIAYVAYFRLNRVDYAVLDTAGTQVTVRVGERVDPSYIVYGITEFAVLLNDTSTNSFVVVKYFRS</sequence>
<keyword evidence="2" id="KW-1185">Reference proteome</keyword>
<accession>A0A7Z7PPV1</accession>
<name>A0A7Z7PPV1_9BACT</name>
<evidence type="ECO:0000313" key="2">
    <source>
        <dbReference type="Proteomes" id="UP000250796"/>
    </source>
</evidence>
<dbReference type="KEGG" id="minf:MESINF_0311"/>
<gene>
    <name evidence="1" type="ORF">MESINF_0311</name>
</gene>
<dbReference type="AlphaFoldDB" id="A0A7Z7PPV1"/>
<protein>
    <submittedName>
        <fullName evidence="1">Uncharacterized protein</fullName>
    </submittedName>
</protein>
<reference evidence="1 2" key="1">
    <citation type="submission" date="2017-01" db="EMBL/GenBank/DDBJ databases">
        <authorList>
            <person name="Erauso G."/>
        </authorList>
    </citation>
    <scope>NUCLEOTIDE SEQUENCE [LARGE SCALE GENOMIC DNA]</scope>
    <source>
        <strain evidence="1">MESINF1</strain>
    </source>
</reference>
<dbReference type="EMBL" id="LS974202">
    <property type="protein sequence ID" value="SSC11760.1"/>
    <property type="molecule type" value="Genomic_DNA"/>
</dbReference>
<proteinExistence type="predicted"/>
<dbReference type="Proteomes" id="UP000250796">
    <property type="component" value="Chromosome MESINF"/>
</dbReference>
<evidence type="ECO:0000313" key="1">
    <source>
        <dbReference type="EMBL" id="SSC11760.1"/>
    </source>
</evidence>